<feature type="region of interest" description="Disordered" evidence="1">
    <location>
        <begin position="318"/>
        <end position="433"/>
    </location>
</feature>
<dbReference type="RefSeq" id="WP_379579326.1">
    <property type="nucleotide sequence ID" value="NZ_JBHUFV010000061.1"/>
</dbReference>
<sequence>MAHLLDTMDDEVPITYGQFMLRGVSGLQGVDTRVHLAELDRQVYLYASAEHSRVRVEVWDAPPPPWEGHGKLVADARCVAETGVVAVTPYMSAASGRSVLIGPAFFEYGLHLYAHNAERLLRFWPIRDVFDPALHLRPDGIDADAKPVETAEARSALGDWVSTRVLGSAEPPAPPAPPKAEEDWPLDHEHEVRLAELLGDLRTRLMTRPPTWLLDTDEGNRSRYLNELRSSVAIARRLNPDGLPTFQLSFGELVERPHPGLSYRLWQWRPIVPPADPVSLAESGPASLPESGPVSLTESGPASLTEGEAAGRVTGLEHAGQDSVDREHAGREHAAAFGSAMAATGRPESATPGTAHFEPARTVTGHSGTGRAETGRSPAEGAQAESFGTGRTRAEHNGSTATGTAAPGGAVAESATSEPAAPGAPREPETLTAEREVRAQDVLRRRRLVTGIVTVLREENGVVEVRDAVPAEVARVLAAEKAWALD</sequence>
<gene>
    <name evidence="2" type="ORF">ACFSKW_40715</name>
</gene>
<accession>A0ABW4TA22</accession>
<keyword evidence="3" id="KW-1185">Reference proteome</keyword>
<dbReference type="Proteomes" id="UP001597368">
    <property type="component" value="Unassembled WGS sequence"/>
</dbReference>
<dbReference type="EMBL" id="JBHUFV010000061">
    <property type="protein sequence ID" value="MFD1937812.1"/>
    <property type="molecule type" value="Genomic_DNA"/>
</dbReference>
<feature type="compositionally biased region" description="Low complexity" evidence="1">
    <location>
        <begin position="400"/>
        <end position="424"/>
    </location>
</feature>
<evidence type="ECO:0000256" key="1">
    <source>
        <dbReference type="SAM" id="MobiDB-lite"/>
    </source>
</evidence>
<organism evidence="2 3">
    <name type="scientific">Nonomuraea mangrovi</name>
    <dbReference type="NCBI Taxonomy" id="2316207"/>
    <lineage>
        <taxon>Bacteria</taxon>
        <taxon>Bacillati</taxon>
        <taxon>Actinomycetota</taxon>
        <taxon>Actinomycetes</taxon>
        <taxon>Streptosporangiales</taxon>
        <taxon>Streptosporangiaceae</taxon>
        <taxon>Nonomuraea</taxon>
    </lineage>
</organism>
<name>A0ABW4TA22_9ACTN</name>
<comment type="caution">
    <text evidence="2">The sequence shown here is derived from an EMBL/GenBank/DDBJ whole genome shotgun (WGS) entry which is preliminary data.</text>
</comment>
<feature type="compositionally biased region" description="Basic and acidic residues" evidence="1">
    <location>
        <begin position="319"/>
        <end position="334"/>
    </location>
</feature>
<feature type="region of interest" description="Disordered" evidence="1">
    <location>
        <begin position="277"/>
        <end position="303"/>
    </location>
</feature>
<proteinExistence type="predicted"/>
<protein>
    <submittedName>
        <fullName evidence="2">Uncharacterized protein</fullName>
    </submittedName>
</protein>
<reference evidence="3" key="1">
    <citation type="journal article" date="2019" name="Int. J. Syst. Evol. Microbiol.">
        <title>The Global Catalogue of Microorganisms (GCM) 10K type strain sequencing project: providing services to taxonomists for standard genome sequencing and annotation.</title>
        <authorList>
            <consortium name="The Broad Institute Genomics Platform"/>
            <consortium name="The Broad Institute Genome Sequencing Center for Infectious Disease"/>
            <person name="Wu L."/>
            <person name="Ma J."/>
        </authorList>
    </citation>
    <scope>NUCLEOTIDE SEQUENCE [LARGE SCALE GENOMIC DNA]</scope>
    <source>
        <strain evidence="3">ICMP 6774ER</strain>
    </source>
</reference>
<evidence type="ECO:0000313" key="2">
    <source>
        <dbReference type="EMBL" id="MFD1937812.1"/>
    </source>
</evidence>
<evidence type="ECO:0000313" key="3">
    <source>
        <dbReference type="Proteomes" id="UP001597368"/>
    </source>
</evidence>